<organism evidence="3 4">
    <name type="scientific">Thiobacillus denitrificans</name>
    <dbReference type="NCBI Taxonomy" id="36861"/>
    <lineage>
        <taxon>Bacteria</taxon>
        <taxon>Pseudomonadati</taxon>
        <taxon>Pseudomonadota</taxon>
        <taxon>Betaproteobacteria</taxon>
        <taxon>Nitrosomonadales</taxon>
        <taxon>Thiobacillaceae</taxon>
        <taxon>Thiobacillus</taxon>
    </lineage>
</organism>
<dbReference type="GO" id="GO:0004519">
    <property type="term" value="F:endonuclease activity"/>
    <property type="evidence" value="ECO:0007669"/>
    <property type="project" value="UniProtKB-KW"/>
</dbReference>
<name>A0A119CVS5_THIDE</name>
<evidence type="ECO:0000313" key="4">
    <source>
        <dbReference type="Proteomes" id="UP000064243"/>
    </source>
</evidence>
<evidence type="ECO:0000256" key="1">
    <source>
        <dbReference type="ARBA" id="ARBA00007435"/>
    </source>
</evidence>
<keyword evidence="4" id="KW-1185">Reference proteome</keyword>
<dbReference type="CDD" id="cd10456">
    <property type="entry name" value="GIY-YIG_UPF0213"/>
    <property type="match status" value="1"/>
</dbReference>
<dbReference type="STRING" id="1123392.GCA_000376425_00521"/>
<dbReference type="InterPro" id="IPR050190">
    <property type="entry name" value="UPF0213_domain"/>
</dbReference>
<dbReference type="Gene3D" id="3.40.1440.10">
    <property type="entry name" value="GIY-YIG endonuclease"/>
    <property type="match status" value="1"/>
</dbReference>
<feature type="domain" description="GIY-YIG" evidence="2">
    <location>
        <begin position="9"/>
        <end position="86"/>
    </location>
</feature>
<reference evidence="3 4" key="1">
    <citation type="journal article" date="2015" name="Appl. Environ. Microbiol.">
        <title>Aerobic and Anaerobic Thiosulfate Oxidation by a Cold-Adapted, Subglacial Chemoautotroph.</title>
        <authorList>
            <person name="Harrold Z.R."/>
            <person name="Skidmore M.L."/>
            <person name="Hamilton T.L."/>
            <person name="Desch L."/>
            <person name="Amada K."/>
            <person name="van Gelder W."/>
            <person name="Glover K."/>
            <person name="Roden E.E."/>
            <person name="Boyd E.S."/>
        </authorList>
    </citation>
    <scope>NUCLEOTIDE SEQUENCE [LARGE SCALE GENOMIC DNA]</scope>
    <source>
        <strain evidence="3 4">RG</strain>
    </source>
</reference>
<dbReference type="PANTHER" id="PTHR34477:SF1">
    <property type="entry name" value="UPF0213 PROTEIN YHBQ"/>
    <property type="match status" value="1"/>
</dbReference>
<dbReference type="PROSITE" id="PS50164">
    <property type="entry name" value="GIY_YIG"/>
    <property type="match status" value="1"/>
</dbReference>
<evidence type="ECO:0000313" key="3">
    <source>
        <dbReference type="EMBL" id="KVW95566.1"/>
    </source>
</evidence>
<keyword evidence="3" id="KW-0540">Nuclease</keyword>
<protein>
    <submittedName>
        <fullName evidence="3">Endonuclease</fullName>
    </submittedName>
</protein>
<dbReference type="AlphaFoldDB" id="A0A119CVS5"/>
<accession>A0A119CVS5</accession>
<dbReference type="PANTHER" id="PTHR34477">
    <property type="entry name" value="UPF0213 PROTEIN YHBQ"/>
    <property type="match status" value="1"/>
</dbReference>
<gene>
    <name evidence="3" type="ORF">ABW22_10415</name>
</gene>
<proteinExistence type="inferred from homology"/>
<dbReference type="InterPro" id="IPR000305">
    <property type="entry name" value="GIY-YIG_endonuc"/>
</dbReference>
<dbReference type="RefSeq" id="WP_059755958.1">
    <property type="nucleotide sequence ID" value="NZ_LDUG01000025.1"/>
</dbReference>
<comment type="similarity">
    <text evidence="1">Belongs to the UPF0213 family.</text>
</comment>
<keyword evidence="3" id="KW-0378">Hydrolase</keyword>
<dbReference type="Proteomes" id="UP000064243">
    <property type="component" value="Unassembled WGS sequence"/>
</dbReference>
<dbReference type="SUPFAM" id="SSF82771">
    <property type="entry name" value="GIY-YIG endonuclease"/>
    <property type="match status" value="1"/>
</dbReference>
<dbReference type="Pfam" id="PF01541">
    <property type="entry name" value="GIY-YIG"/>
    <property type="match status" value="1"/>
</dbReference>
<evidence type="ECO:0000259" key="2">
    <source>
        <dbReference type="PROSITE" id="PS50164"/>
    </source>
</evidence>
<sequence>MVTASASAAAWCVYMLRCADGSLYTGITTDVVRRVAEHNGDGPLGARYTRSRRPVQLVHAEPAASRAEATRREAAIKQLDRARKLALCAATL</sequence>
<keyword evidence="3" id="KW-0255">Endonuclease</keyword>
<comment type="caution">
    <text evidence="3">The sequence shown here is derived from an EMBL/GenBank/DDBJ whole genome shotgun (WGS) entry which is preliminary data.</text>
</comment>
<dbReference type="InterPro" id="IPR035901">
    <property type="entry name" value="GIY-YIG_endonuc_sf"/>
</dbReference>
<dbReference type="EMBL" id="LDUG01000025">
    <property type="protein sequence ID" value="KVW95566.1"/>
    <property type="molecule type" value="Genomic_DNA"/>
</dbReference>